<feature type="compositionally biased region" description="Polar residues" evidence="2">
    <location>
        <begin position="1"/>
        <end position="21"/>
    </location>
</feature>
<evidence type="ECO:0000256" key="2">
    <source>
        <dbReference type="SAM" id="MobiDB-lite"/>
    </source>
</evidence>
<gene>
    <name evidence="3" type="ORF">M9Y10_022598</name>
</gene>
<organism evidence="3 4">
    <name type="scientific">Tritrichomonas musculus</name>
    <dbReference type="NCBI Taxonomy" id="1915356"/>
    <lineage>
        <taxon>Eukaryota</taxon>
        <taxon>Metamonada</taxon>
        <taxon>Parabasalia</taxon>
        <taxon>Tritrichomonadida</taxon>
        <taxon>Tritrichomonadidae</taxon>
        <taxon>Tritrichomonas</taxon>
    </lineage>
</organism>
<feature type="coiled-coil region" evidence="1">
    <location>
        <begin position="327"/>
        <end position="375"/>
    </location>
</feature>
<evidence type="ECO:0000256" key="1">
    <source>
        <dbReference type="SAM" id="Coils"/>
    </source>
</evidence>
<feature type="region of interest" description="Disordered" evidence="2">
    <location>
        <begin position="1"/>
        <end position="24"/>
    </location>
</feature>
<reference evidence="3 4" key="1">
    <citation type="submission" date="2024-04" db="EMBL/GenBank/DDBJ databases">
        <title>Tritrichomonas musculus Genome.</title>
        <authorList>
            <person name="Alves-Ferreira E."/>
            <person name="Grigg M."/>
            <person name="Lorenzi H."/>
            <person name="Galac M."/>
        </authorList>
    </citation>
    <scope>NUCLEOTIDE SEQUENCE [LARGE SCALE GENOMIC DNA]</scope>
    <source>
        <strain evidence="3 4">EAF2021</strain>
    </source>
</reference>
<feature type="coiled-coil region" evidence="1">
    <location>
        <begin position="224"/>
        <end position="294"/>
    </location>
</feature>
<evidence type="ECO:0000313" key="3">
    <source>
        <dbReference type="EMBL" id="KAK8894165.1"/>
    </source>
</evidence>
<dbReference type="Proteomes" id="UP001470230">
    <property type="component" value="Unassembled WGS sequence"/>
</dbReference>
<keyword evidence="4" id="KW-1185">Reference proteome</keyword>
<comment type="caution">
    <text evidence="3">The sequence shown here is derived from an EMBL/GenBank/DDBJ whole genome shotgun (WGS) entry which is preliminary data.</text>
</comment>
<evidence type="ECO:0000313" key="4">
    <source>
        <dbReference type="Proteomes" id="UP001470230"/>
    </source>
</evidence>
<protein>
    <recommendedName>
        <fullName evidence="5">Kinetoplast-associated protein</fullName>
    </recommendedName>
</protein>
<feature type="coiled-coil region" evidence="1">
    <location>
        <begin position="34"/>
        <end position="165"/>
    </location>
</feature>
<sequence>MSTTQRGASYSNRSRAESSQSEIERIHSEATIVLTQKSQQMEQYINAIEEAEKELAQVSAQLEAKTKLFSLEDVQVSDSDDEDDIHGTEIEQLRIEQQEEIQLIKAKNEEEIQTLQLNFTKALKEAERWADEHADSIYHEKKAELDTLTAQLEELKASANEEAFNKTQTRQKLYHQSKSLSQQNSQRIQELDTQLSELSAITREELRDVKTKIDECFVAVEIREREHKYEIEKYENEVKNREQKYNLHLQALTDQFNNEKQRLEAQLAAANSKKENLDRVLKQLEKHHENQVQTAVSDLERMKSSIVQVQTREEQSFTQSKSQLTQTQAVQREAKQTEQEVILINQEILELQSQNRSLQAELKRLQNTLSNKSGKMKR</sequence>
<name>A0ABR2KSP8_9EUKA</name>
<proteinExistence type="predicted"/>
<dbReference type="EMBL" id="JAPFFF010000003">
    <property type="protein sequence ID" value="KAK8894165.1"/>
    <property type="molecule type" value="Genomic_DNA"/>
</dbReference>
<accession>A0ABR2KSP8</accession>
<keyword evidence="1" id="KW-0175">Coiled coil</keyword>
<evidence type="ECO:0008006" key="5">
    <source>
        <dbReference type="Google" id="ProtNLM"/>
    </source>
</evidence>